<dbReference type="Proteomes" id="UP000262969">
    <property type="component" value="Unassembled WGS sequence"/>
</dbReference>
<name>A0A3D2XCC7_9FIRM</name>
<accession>A0A3D2XCC7</accession>
<sequence length="144" mass="17029">MLNNRKIRLMTKLAAYENKEGKEDIRLSKYYKTDYVRLQVLKSFTATTFGYLLLLLMISIYRSEYLIENAVSLDYRSIGMTVLGYFIVLQTISIIGTMIGYSIKYDRSRKKLSKYFNLLKRLRIIYKEEDGSLMNELQREDTSI</sequence>
<evidence type="ECO:0000313" key="3">
    <source>
        <dbReference type="Proteomes" id="UP000262969"/>
    </source>
</evidence>
<reference evidence="2 3" key="1">
    <citation type="journal article" date="2018" name="Nat. Biotechnol.">
        <title>A standardized bacterial taxonomy based on genome phylogeny substantially revises the tree of life.</title>
        <authorList>
            <person name="Parks D.H."/>
            <person name="Chuvochina M."/>
            <person name="Waite D.W."/>
            <person name="Rinke C."/>
            <person name="Skarshewski A."/>
            <person name="Chaumeil P.A."/>
            <person name="Hugenholtz P."/>
        </authorList>
    </citation>
    <scope>NUCLEOTIDE SEQUENCE [LARGE SCALE GENOMIC DNA]</scope>
    <source>
        <strain evidence="2">UBA11728</strain>
    </source>
</reference>
<comment type="caution">
    <text evidence="2">The sequence shown here is derived from an EMBL/GenBank/DDBJ whole genome shotgun (WGS) entry which is preliminary data.</text>
</comment>
<feature type="transmembrane region" description="Helical" evidence="1">
    <location>
        <begin position="40"/>
        <end position="62"/>
    </location>
</feature>
<proteinExistence type="predicted"/>
<dbReference type="AlphaFoldDB" id="A0A3D2XCC7"/>
<evidence type="ECO:0000313" key="2">
    <source>
        <dbReference type="EMBL" id="HCL04243.1"/>
    </source>
</evidence>
<dbReference type="EMBL" id="DPVV01000580">
    <property type="protein sequence ID" value="HCL04243.1"/>
    <property type="molecule type" value="Genomic_DNA"/>
</dbReference>
<keyword evidence="1" id="KW-0812">Transmembrane</keyword>
<feature type="transmembrane region" description="Helical" evidence="1">
    <location>
        <begin position="82"/>
        <end position="103"/>
    </location>
</feature>
<gene>
    <name evidence="2" type="ORF">DHW61_17855</name>
</gene>
<keyword evidence="1" id="KW-0472">Membrane</keyword>
<protein>
    <submittedName>
        <fullName evidence="2">Uncharacterized protein</fullName>
    </submittedName>
</protein>
<organism evidence="2 3">
    <name type="scientific">Lachnoclostridium phytofermentans</name>
    <dbReference type="NCBI Taxonomy" id="66219"/>
    <lineage>
        <taxon>Bacteria</taxon>
        <taxon>Bacillati</taxon>
        <taxon>Bacillota</taxon>
        <taxon>Clostridia</taxon>
        <taxon>Lachnospirales</taxon>
        <taxon>Lachnospiraceae</taxon>
    </lineage>
</organism>
<keyword evidence="1" id="KW-1133">Transmembrane helix</keyword>
<evidence type="ECO:0000256" key="1">
    <source>
        <dbReference type="SAM" id="Phobius"/>
    </source>
</evidence>